<organism evidence="2 3">
    <name type="scientific">Kaistella yananensis</name>
    <dbReference type="NCBI Taxonomy" id="2989820"/>
    <lineage>
        <taxon>Bacteria</taxon>
        <taxon>Pseudomonadati</taxon>
        <taxon>Bacteroidota</taxon>
        <taxon>Flavobacteriia</taxon>
        <taxon>Flavobacteriales</taxon>
        <taxon>Weeksellaceae</taxon>
        <taxon>Chryseobacterium group</taxon>
        <taxon>Kaistella</taxon>
    </lineage>
</organism>
<evidence type="ECO:0000313" key="3">
    <source>
        <dbReference type="Proteomes" id="UP001209107"/>
    </source>
</evidence>
<comment type="caution">
    <text evidence="2">The sequence shown here is derived from an EMBL/GenBank/DDBJ whole genome shotgun (WGS) entry which is preliminary data.</text>
</comment>
<feature type="chain" id="PRO_5046278259" evidence="1">
    <location>
        <begin position="18"/>
        <end position="106"/>
    </location>
</feature>
<feature type="signal peptide" evidence="1">
    <location>
        <begin position="1"/>
        <end position="17"/>
    </location>
</feature>
<gene>
    <name evidence="2" type="ORF">OK344_00935</name>
</gene>
<keyword evidence="3" id="KW-1185">Reference proteome</keyword>
<keyword evidence="1" id="KW-0732">Signal</keyword>
<dbReference type="RefSeq" id="WP_265143016.1">
    <property type="nucleotide sequence ID" value="NZ_JAPCHZ010000001.1"/>
</dbReference>
<dbReference type="EMBL" id="JAPCHZ010000001">
    <property type="protein sequence ID" value="MCW4450769.1"/>
    <property type="molecule type" value="Genomic_DNA"/>
</dbReference>
<evidence type="ECO:0000256" key="1">
    <source>
        <dbReference type="SAM" id="SignalP"/>
    </source>
</evidence>
<proteinExistence type="predicted"/>
<dbReference type="Pfam" id="PF19897">
    <property type="entry name" value="DUF6370"/>
    <property type="match status" value="1"/>
</dbReference>
<accession>A0ABT3JJ06</accession>
<protein>
    <submittedName>
        <fullName evidence="2">DUF6370 family protein</fullName>
    </submittedName>
</protein>
<evidence type="ECO:0000313" key="2">
    <source>
        <dbReference type="EMBL" id="MCW4450769.1"/>
    </source>
</evidence>
<name>A0ABT3JJ06_9FLAO</name>
<dbReference type="Proteomes" id="UP001209107">
    <property type="component" value="Unassembled WGS sequence"/>
</dbReference>
<reference evidence="2 3" key="1">
    <citation type="submission" date="2022-10" db="EMBL/GenBank/DDBJ databases">
        <title>Kaistella sp. BT-6-1-3.</title>
        <authorList>
            <person name="Ai J."/>
            <person name="Deng Z."/>
        </authorList>
    </citation>
    <scope>NUCLEOTIDE SEQUENCE [LARGE SCALE GENOMIC DNA]</scope>
    <source>
        <strain evidence="2 3">BT6-1-3</strain>
    </source>
</reference>
<dbReference type="InterPro" id="IPR045950">
    <property type="entry name" value="DUF6370"/>
</dbReference>
<sequence>MKNLLFVFLMFSGIAMSSQTTKQNTQVVEAACGQCQFKMKGKKGCDLAVKIDGKSYFVEGTNIDDHGDAHAKEGFCNTIRKAEVTGRVKGDTFVATSFKLLPAEKK</sequence>